<name>A0A9W4PIG2_9BACI</name>
<dbReference type="Proteomes" id="UP000789326">
    <property type="component" value="Unassembled WGS sequence"/>
</dbReference>
<evidence type="ECO:0000313" key="2">
    <source>
        <dbReference type="Proteomes" id="UP000789326"/>
    </source>
</evidence>
<proteinExistence type="predicted"/>
<protein>
    <recommendedName>
        <fullName evidence="3">Dienelactone hydrolase domain-containing protein</fullName>
    </recommendedName>
</protein>
<organism evidence="1 2">
    <name type="scientific">Peribacillus simplex</name>
    <dbReference type="NCBI Taxonomy" id="1478"/>
    <lineage>
        <taxon>Bacteria</taxon>
        <taxon>Bacillati</taxon>
        <taxon>Bacillota</taxon>
        <taxon>Bacilli</taxon>
        <taxon>Bacillales</taxon>
        <taxon>Bacillaceae</taxon>
        <taxon>Peribacillus</taxon>
    </lineage>
</organism>
<gene>
    <name evidence="1" type="ORF">SRABI133_03485</name>
</gene>
<dbReference type="InterPro" id="IPR029058">
    <property type="entry name" value="AB_hydrolase_fold"/>
</dbReference>
<dbReference type="SUPFAM" id="SSF53474">
    <property type="entry name" value="alpha/beta-Hydrolases"/>
    <property type="match status" value="1"/>
</dbReference>
<dbReference type="Gene3D" id="3.40.50.1820">
    <property type="entry name" value="alpha/beta hydrolase"/>
    <property type="match status" value="1"/>
</dbReference>
<accession>A0A9W4PIG2</accession>
<reference evidence="1" key="1">
    <citation type="submission" date="2021-11" db="EMBL/GenBank/DDBJ databases">
        <authorList>
            <person name="Bulgarelli D."/>
        </authorList>
    </citation>
    <scope>NUCLEOTIDE SEQUENCE</scope>
    <source>
        <strain evidence="1">Bi133</strain>
    </source>
</reference>
<evidence type="ECO:0008006" key="3">
    <source>
        <dbReference type="Google" id="ProtNLM"/>
    </source>
</evidence>
<sequence length="235" mass="26165">MEVHQMDIESTIIRMKVSIPENAKGLCIIVPSGQFGKFDEEGAEGELEFYSSLFSALPTLGYGLLQPDMPVRNDRKAPATMEHITEREKVLKNCLNSSIVKKFGWERIVVIGMSLGSQIVLNNLNKPYAGAALIGCVIESEPVNYGLVNNIHLIYGSHDYIAYMGEEGDLLPISPEDYSKTSLKFLEKAGVKNASCTILEGFGHTLAIKEETQEKPVDLFISLLNKWLKKNGKWR</sequence>
<evidence type="ECO:0000313" key="1">
    <source>
        <dbReference type="EMBL" id="CAH0264484.1"/>
    </source>
</evidence>
<comment type="caution">
    <text evidence="1">The sequence shown here is derived from an EMBL/GenBank/DDBJ whole genome shotgun (WGS) entry which is preliminary data.</text>
</comment>
<dbReference type="AlphaFoldDB" id="A0A9W4PIG2"/>
<dbReference type="RefSeq" id="WP_230302924.1">
    <property type="nucleotide sequence ID" value="NZ_CAKKMG010000057.1"/>
</dbReference>
<dbReference type="EMBL" id="CAKKMG010000057">
    <property type="protein sequence ID" value="CAH0264484.1"/>
    <property type="molecule type" value="Genomic_DNA"/>
</dbReference>